<dbReference type="RefSeq" id="WP_345346277.1">
    <property type="nucleotide sequence ID" value="NZ_BAABHJ010000001.1"/>
</dbReference>
<evidence type="ECO:0000259" key="3">
    <source>
        <dbReference type="PROSITE" id="PS50977"/>
    </source>
</evidence>
<dbReference type="InterPro" id="IPR041490">
    <property type="entry name" value="KstR2_TetR_C"/>
</dbReference>
<feature type="DNA-binding region" description="H-T-H motif" evidence="2">
    <location>
        <begin position="32"/>
        <end position="51"/>
    </location>
</feature>
<evidence type="ECO:0000313" key="4">
    <source>
        <dbReference type="EMBL" id="GAA4600700.1"/>
    </source>
</evidence>
<dbReference type="EMBL" id="BAABHJ010000001">
    <property type="protein sequence ID" value="GAA4600700.1"/>
    <property type="molecule type" value="Genomic_DNA"/>
</dbReference>
<keyword evidence="5" id="KW-1185">Reference proteome</keyword>
<feature type="DNA-binding region" description="H-T-H motif" evidence="2">
    <location>
        <begin position="235"/>
        <end position="254"/>
    </location>
</feature>
<dbReference type="PROSITE" id="PS50977">
    <property type="entry name" value="HTH_TETR_2"/>
    <property type="match status" value="2"/>
</dbReference>
<evidence type="ECO:0000256" key="2">
    <source>
        <dbReference type="PROSITE-ProRule" id="PRU00335"/>
    </source>
</evidence>
<dbReference type="InterPro" id="IPR009057">
    <property type="entry name" value="Homeodomain-like_sf"/>
</dbReference>
<dbReference type="InterPro" id="IPR001647">
    <property type="entry name" value="HTH_TetR"/>
</dbReference>
<dbReference type="SUPFAM" id="SSF46689">
    <property type="entry name" value="Homeodomain-like"/>
    <property type="match status" value="2"/>
</dbReference>
<feature type="domain" description="HTH tetR-type" evidence="3">
    <location>
        <begin position="212"/>
        <end position="272"/>
    </location>
</feature>
<dbReference type="Proteomes" id="UP001500212">
    <property type="component" value="Unassembled WGS sequence"/>
</dbReference>
<comment type="caution">
    <text evidence="4">The sequence shown here is derived from an EMBL/GenBank/DDBJ whole genome shotgun (WGS) entry which is preliminary data.</text>
</comment>
<dbReference type="InterPro" id="IPR050109">
    <property type="entry name" value="HTH-type_TetR-like_transc_reg"/>
</dbReference>
<reference evidence="5" key="1">
    <citation type="journal article" date="2019" name="Int. J. Syst. Evol. Microbiol.">
        <title>The Global Catalogue of Microorganisms (GCM) 10K type strain sequencing project: providing services to taxonomists for standard genome sequencing and annotation.</title>
        <authorList>
            <consortium name="The Broad Institute Genomics Platform"/>
            <consortium name="The Broad Institute Genome Sequencing Center for Infectious Disease"/>
            <person name="Wu L."/>
            <person name="Ma J."/>
        </authorList>
    </citation>
    <scope>NUCLEOTIDE SEQUENCE [LARGE SCALE GENOMIC DNA]</scope>
    <source>
        <strain evidence="5">JCM 17938</strain>
    </source>
</reference>
<feature type="domain" description="HTH tetR-type" evidence="3">
    <location>
        <begin position="9"/>
        <end position="69"/>
    </location>
</feature>
<dbReference type="Gene3D" id="1.10.357.10">
    <property type="entry name" value="Tetracycline Repressor, domain 2"/>
    <property type="match status" value="2"/>
</dbReference>
<protein>
    <submittedName>
        <fullName evidence="4">TetR/AcrR family transcriptional regulator</fullName>
    </submittedName>
</protein>
<name>A0ABP8TCA2_9ACTN</name>
<dbReference type="PRINTS" id="PR00455">
    <property type="entry name" value="HTHTETR"/>
</dbReference>
<dbReference type="Pfam" id="PF17932">
    <property type="entry name" value="TetR_C_24"/>
    <property type="match status" value="1"/>
</dbReference>
<keyword evidence="1 2" id="KW-0238">DNA-binding</keyword>
<gene>
    <name evidence="4" type="ORF">GCM10023195_00790</name>
</gene>
<dbReference type="PANTHER" id="PTHR30055:SF237">
    <property type="entry name" value="TRANSCRIPTIONAL REPRESSOR MCE3R"/>
    <property type="match status" value="1"/>
</dbReference>
<proteinExistence type="predicted"/>
<evidence type="ECO:0000313" key="5">
    <source>
        <dbReference type="Proteomes" id="UP001500212"/>
    </source>
</evidence>
<accession>A0ABP8TCA2</accession>
<dbReference type="Pfam" id="PF00440">
    <property type="entry name" value="TetR_N"/>
    <property type="match status" value="2"/>
</dbReference>
<sequence>MPSQRRRPKDRKAAIALIAAERFCARGYHNVALEDIAKEVGITGPAIYRHFPTKQTLLAAAVEELGAHFAECVEAGAEGDAPADRLDAALRALVRFSFDRRTMARLYQWESRYLDAGRQAALAGPFANAVRALREMLCGARPGLPRRDAATLVTAALSVIASPSTHRASLARGRAERAVLECATAVIATNLPPAPSRRTPPPRSRADRFALLPRRERLLVEAVRLFHERGYHRVSMCEIGEAAGINASSVYSHFASKTDLLAAAYYRATGRLEQAVAEALGDAATPAQALRRLIDIYVRSTFEQADLAGVYLSERENLAPADRRRLQAAQRRHVDTWIGLVAELRPEEEPAAIRYRVHAALNVVTDLARSASPSATEARTTALLRPILEPSGGGVSRTFEAPDRRAR</sequence>
<dbReference type="Gene3D" id="1.10.10.60">
    <property type="entry name" value="Homeodomain-like"/>
    <property type="match status" value="2"/>
</dbReference>
<evidence type="ECO:0000256" key="1">
    <source>
        <dbReference type="ARBA" id="ARBA00023125"/>
    </source>
</evidence>
<organism evidence="4 5">
    <name type="scientific">Actinoallomurus liliacearum</name>
    <dbReference type="NCBI Taxonomy" id="1080073"/>
    <lineage>
        <taxon>Bacteria</taxon>
        <taxon>Bacillati</taxon>
        <taxon>Actinomycetota</taxon>
        <taxon>Actinomycetes</taxon>
        <taxon>Streptosporangiales</taxon>
        <taxon>Thermomonosporaceae</taxon>
        <taxon>Actinoallomurus</taxon>
    </lineage>
</organism>
<dbReference type="PANTHER" id="PTHR30055">
    <property type="entry name" value="HTH-TYPE TRANSCRIPTIONAL REGULATOR RUTR"/>
    <property type="match status" value="1"/>
</dbReference>